<dbReference type="GO" id="GO:0005737">
    <property type="term" value="C:cytoplasm"/>
    <property type="evidence" value="ECO:0007669"/>
    <property type="project" value="UniProtKB-SubCell"/>
</dbReference>
<keyword evidence="8" id="KW-0498">Mitosis</keyword>
<name>A0A9W6W8X4_CANBO</name>
<feature type="compositionally biased region" description="Acidic residues" evidence="11">
    <location>
        <begin position="324"/>
        <end position="342"/>
    </location>
</feature>
<reference evidence="12" key="1">
    <citation type="submission" date="2023-04" db="EMBL/GenBank/DDBJ databases">
        <title>Candida boidinii NBRC 10035.</title>
        <authorList>
            <person name="Ichikawa N."/>
            <person name="Sato H."/>
            <person name="Tonouchi N."/>
        </authorList>
    </citation>
    <scope>NUCLEOTIDE SEQUENCE</scope>
    <source>
        <strain evidence="12">NBRC 10035</strain>
    </source>
</reference>
<feature type="region of interest" description="Disordered" evidence="11">
    <location>
        <begin position="49"/>
        <end position="89"/>
    </location>
</feature>
<evidence type="ECO:0000256" key="2">
    <source>
        <dbReference type="ARBA" id="ARBA00004496"/>
    </source>
</evidence>
<dbReference type="Pfam" id="PF05786">
    <property type="entry name" value="Cnd2"/>
    <property type="match status" value="2"/>
</dbReference>
<accession>A0A9W6W8X4</accession>
<evidence type="ECO:0000256" key="11">
    <source>
        <dbReference type="SAM" id="MobiDB-lite"/>
    </source>
</evidence>
<feature type="compositionally biased region" description="Basic and acidic residues" evidence="11">
    <location>
        <begin position="309"/>
        <end position="322"/>
    </location>
</feature>
<feature type="region of interest" description="Disordered" evidence="11">
    <location>
        <begin position="721"/>
        <end position="748"/>
    </location>
</feature>
<organism evidence="12 13">
    <name type="scientific">Candida boidinii</name>
    <name type="common">Yeast</name>
    <dbReference type="NCBI Taxonomy" id="5477"/>
    <lineage>
        <taxon>Eukaryota</taxon>
        <taxon>Fungi</taxon>
        <taxon>Dikarya</taxon>
        <taxon>Ascomycota</taxon>
        <taxon>Saccharomycotina</taxon>
        <taxon>Pichiomycetes</taxon>
        <taxon>Pichiales</taxon>
        <taxon>Pichiaceae</taxon>
        <taxon>Ogataea</taxon>
        <taxon>Ogataea/Candida clade</taxon>
    </lineage>
</organism>
<feature type="region of interest" description="Disordered" evidence="11">
    <location>
        <begin position="483"/>
        <end position="510"/>
    </location>
</feature>
<evidence type="ECO:0000256" key="6">
    <source>
        <dbReference type="ARBA" id="ARBA00022490"/>
    </source>
</evidence>
<feature type="region of interest" description="Disordered" evidence="11">
    <location>
        <begin position="633"/>
        <end position="664"/>
    </location>
</feature>
<comment type="caution">
    <text evidence="12">The sequence shown here is derived from an EMBL/GenBank/DDBJ whole genome shotgun (WGS) entry which is preliminary data.</text>
</comment>
<feature type="compositionally biased region" description="Basic and acidic residues" evidence="11">
    <location>
        <begin position="233"/>
        <end position="251"/>
    </location>
</feature>
<evidence type="ECO:0000256" key="1">
    <source>
        <dbReference type="ARBA" id="ARBA00004286"/>
    </source>
</evidence>
<evidence type="ECO:0000256" key="7">
    <source>
        <dbReference type="ARBA" id="ARBA00022618"/>
    </source>
</evidence>
<dbReference type="GO" id="GO:0003682">
    <property type="term" value="F:chromatin binding"/>
    <property type="evidence" value="ECO:0007669"/>
    <property type="project" value="TreeGrafter"/>
</dbReference>
<evidence type="ECO:0000256" key="5">
    <source>
        <dbReference type="ARBA" id="ARBA00022454"/>
    </source>
</evidence>
<keyword evidence="6" id="KW-0963">Cytoplasm</keyword>
<keyword evidence="5" id="KW-0158">Chromosome</keyword>
<dbReference type="Proteomes" id="UP001165120">
    <property type="component" value="Unassembled WGS sequence"/>
</dbReference>
<dbReference type="GO" id="GO:0051301">
    <property type="term" value="P:cell division"/>
    <property type="evidence" value="ECO:0007669"/>
    <property type="project" value="UniProtKB-KW"/>
</dbReference>
<feature type="compositionally biased region" description="Basic and acidic residues" evidence="11">
    <location>
        <begin position="57"/>
        <end position="75"/>
    </location>
</feature>
<evidence type="ECO:0000256" key="8">
    <source>
        <dbReference type="ARBA" id="ARBA00022776"/>
    </source>
</evidence>
<comment type="similarity">
    <text evidence="3">Belongs to the CND2 (condensin subunit 2) family.</text>
</comment>
<keyword evidence="10" id="KW-0131">Cell cycle</keyword>
<proteinExistence type="inferred from homology"/>
<evidence type="ECO:0000313" key="13">
    <source>
        <dbReference type="Proteomes" id="UP001165120"/>
    </source>
</evidence>
<evidence type="ECO:0000313" key="12">
    <source>
        <dbReference type="EMBL" id="GME68915.1"/>
    </source>
</evidence>
<evidence type="ECO:0000256" key="4">
    <source>
        <dbReference type="ARBA" id="ARBA00016065"/>
    </source>
</evidence>
<feature type="region of interest" description="Disordered" evidence="11">
    <location>
        <begin position="215"/>
        <end position="269"/>
    </location>
</feature>
<dbReference type="GO" id="GO:0000796">
    <property type="term" value="C:condensin complex"/>
    <property type="evidence" value="ECO:0007669"/>
    <property type="project" value="InterPro"/>
</dbReference>
<feature type="compositionally biased region" description="Acidic residues" evidence="11">
    <location>
        <begin position="483"/>
        <end position="503"/>
    </location>
</feature>
<evidence type="ECO:0000256" key="9">
    <source>
        <dbReference type="ARBA" id="ARBA00023067"/>
    </source>
</evidence>
<feature type="compositionally biased region" description="Polar residues" evidence="11">
    <location>
        <begin position="647"/>
        <end position="657"/>
    </location>
</feature>
<feature type="region of interest" description="Disordered" evidence="11">
    <location>
        <begin position="529"/>
        <end position="552"/>
    </location>
</feature>
<comment type="subcellular location">
    <subcellularLocation>
        <location evidence="1">Chromosome</location>
    </subcellularLocation>
    <subcellularLocation>
        <location evidence="2">Cytoplasm</location>
    </subcellularLocation>
</comment>
<dbReference type="InterPro" id="IPR022816">
    <property type="entry name" value="Condensin_barren_su2"/>
</dbReference>
<dbReference type="GO" id="GO:0007076">
    <property type="term" value="P:mitotic chromosome condensation"/>
    <property type="evidence" value="ECO:0007669"/>
    <property type="project" value="InterPro"/>
</dbReference>
<evidence type="ECO:0000256" key="10">
    <source>
        <dbReference type="ARBA" id="ARBA00023306"/>
    </source>
</evidence>
<feature type="compositionally biased region" description="Acidic residues" evidence="11">
    <location>
        <begin position="223"/>
        <end position="232"/>
    </location>
</feature>
<keyword evidence="7" id="KW-0132">Cell division</keyword>
<dbReference type="AlphaFoldDB" id="A0A9W6W8X4"/>
<feature type="compositionally biased region" description="Basic residues" evidence="11">
    <location>
        <begin position="346"/>
        <end position="355"/>
    </location>
</feature>
<gene>
    <name evidence="12" type="ORF">Cboi02_000194700</name>
</gene>
<protein>
    <recommendedName>
        <fullName evidence="4">Condensin complex subunit 2</fullName>
    </recommendedName>
</protein>
<evidence type="ECO:0000256" key="3">
    <source>
        <dbReference type="ARBA" id="ARBA00009471"/>
    </source>
</evidence>
<feature type="region of interest" description="Disordered" evidence="11">
    <location>
        <begin position="281"/>
        <end position="355"/>
    </location>
</feature>
<feature type="compositionally biased region" description="Basic and acidic residues" evidence="11">
    <location>
        <begin position="529"/>
        <end position="542"/>
    </location>
</feature>
<keyword evidence="13" id="KW-1185">Reference proteome</keyword>
<dbReference type="PANTHER" id="PTHR13108:SF9">
    <property type="entry name" value="CONDENSIN COMPLEX SUBUNIT 2"/>
    <property type="match status" value="1"/>
</dbReference>
<feature type="compositionally biased region" description="Basic and acidic residues" evidence="11">
    <location>
        <begin position="736"/>
        <end position="748"/>
    </location>
</feature>
<dbReference type="PANTHER" id="PTHR13108">
    <property type="entry name" value="CONDENSIN COMPLEX SUBUNIT 2"/>
    <property type="match status" value="1"/>
</dbReference>
<keyword evidence="9" id="KW-0226">DNA condensation</keyword>
<dbReference type="EMBL" id="BSXN01000526">
    <property type="protein sequence ID" value="GME68915.1"/>
    <property type="molecule type" value="Genomic_DNA"/>
</dbReference>
<sequence>MLIKFETELNIDPLFKKTLAEFDEGGTSALLLNSLHIDIDGRIVFDASTPSRGVGNNDKENPDSSKDKSTARDDDEKAESDTIIDTIKDDGNDGILGGLAMESDLKDEAEGDDGEFEKFGNLKMLLNSSLNNDEIDIDDCAVCHSITELENVLKDSTKLKKFLQDINGTANITQDLSELNDGEESSDGLDEGDKLMEDKDVVLLDNFGTFDDFNDDIGLPDTINEEDDDEGEGGDRAASHKPNGKDTKDGTGSEADGMDNKYRSTSAEYLKEEDRELIDFFDKSSKKSWGGQKDSNGNWKVSQYKRKLGKLDSNEDGHHNNDGNDNDDEENDNDGEDDEDEEFNGKKRKAKKGKKNGKLENNKKLKFQNDNDDAIIDFVNISYIPKDQLDKEMIEEETVLFARPKKPSAINMPMDSRISTESTILPEDMHYTSVKLTKTFIKPTLNIGLFTKKRKINNSNKGLMLNQDGYKLKLNKGGIGFYDDNEDDEFDDDEDDNGGEGGEEGSNKSKKSNFIIDEKIWARKYEEKQEIDEKNDNTKSDSKNGNGGDFFNDFDDGFHNNALYDDDDDDDDGEKIGTFDIPITQPAQVNDEVSNALDKIPAVVGTAATTNKTSDPALSTSEGNVTARELNTTITNNGDKNGDSLKPLNNNAKTPTGTKEEKKVSFPVKPKVSFEFGRKQLSYAKKAKKINVKFLKDNLWKAVMRKEHIENIKLQREKQKNKTDLLSKSDTTINANKDKETEEKEGEFKEQFIETSLSELAKDVSKNYENKDKKELSTSFFFICMLHLANEHGLEIKNNGDYSDLTISKPEN</sequence>